<dbReference type="PANTHER" id="PTHR35369:SF2">
    <property type="entry name" value="BLR3025 PROTEIN"/>
    <property type="match status" value="1"/>
</dbReference>
<dbReference type="Pfam" id="PF00817">
    <property type="entry name" value="IMS"/>
    <property type="match status" value="1"/>
</dbReference>
<dbReference type="InterPro" id="IPR017961">
    <property type="entry name" value="DNA_pol_Y-fam_little_finger"/>
</dbReference>
<comment type="catalytic activity">
    <reaction evidence="5">
        <text>DNA(n) + a 2'-deoxyribonucleoside 5'-triphosphate = DNA(n+1) + diphosphate</text>
        <dbReference type="Rhea" id="RHEA:22508"/>
        <dbReference type="Rhea" id="RHEA-COMP:17339"/>
        <dbReference type="Rhea" id="RHEA-COMP:17340"/>
        <dbReference type="ChEBI" id="CHEBI:33019"/>
        <dbReference type="ChEBI" id="CHEBI:61560"/>
        <dbReference type="ChEBI" id="CHEBI:173112"/>
        <dbReference type="EC" id="2.7.7.7"/>
    </reaction>
</comment>
<comment type="subunit">
    <text evidence="1">Monomer.</text>
</comment>
<dbReference type="GO" id="GO:0003684">
    <property type="term" value="F:damaged DNA binding"/>
    <property type="evidence" value="ECO:0007669"/>
    <property type="project" value="InterPro"/>
</dbReference>
<dbReference type="EMBL" id="ANHY01000016">
    <property type="protein sequence ID" value="EKV28429.1"/>
    <property type="molecule type" value="Genomic_DNA"/>
</dbReference>
<dbReference type="AlphaFoldDB" id="K9GUJ6"/>
<dbReference type="InterPro" id="IPR050356">
    <property type="entry name" value="SulA_CellDiv_inhibitor"/>
</dbReference>
<evidence type="ECO:0000313" key="9">
    <source>
        <dbReference type="Proteomes" id="UP000009881"/>
    </source>
</evidence>
<reference evidence="8 9" key="1">
    <citation type="journal article" date="2013" name="Genome Announc.">
        <title>Draft Genome Sequence of an Alphaproteobacterium, Caenispirillum salinarum AK4(T), Isolated from a Solar Saltern.</title>
        <authorList>
            <person name="Khatri I."/>
            <person name="Singh A."/>
            <person name="Korpole S."/>
            <person name="Pinnaka A.K."/>
            <person name="Subramanian S."/>
        </authorList>
    </citation>
    <scope>NUCLEOTIDE SEQUENCE [LARGE SCALE GENOMIC DNA]</scope>
    <source>
        <strain evidence="8 9">AK4</strain>
    </source>
</reference>
<dbReference type="STRING" id="1238182.C882_1003"/>
<dbReference type="Pfam" id="PF11799">
    <property type="entry name" value="IMS_C"/>
    <property type="match status" value="1"/>
</dbReference>
<protein>
    <recommendedName>
        <fullName evidence="2">DNA-directed DNA polymerase</fullName>
        <ecNumber evidence="2">2.7.7.7</ecNumber>
    </recommendedName>
</protein>
<dbReference type="eggNOG" id="COG0389">
    <property type="taxonomic scope" value="Bacteria"/>
</dbReference>
<evidence type="ECO:0000259" key="7">
    <source>
        <dbReference type="Pfam" id="PF11799"/>
    </source>
</evidence>
<keyword evidence="3" id="KW-0227">DNA damage</keyword>
<dbReference type="PANTHER" id="PTHR35369">
    <property type="entry name" value="BLR3025 PROTEIN-RELATED"/>
    <property type="match status" value="1"/>
</dbReference>
<name>K9GUJ6_9PROT</name>
<dbReference type="Proteomes" id="UP000009881">
    <property type="component" value="Unassembled WGS sequence"/>
</dbReference>
<evidence type="ECO:0000256" key="1">
    <source>
        <dbReference type="ARBA" id="ARBA00011245"/>
    </source>
</evidence>
<sequence>MPGMPLTDARAVFPALVVAEADPAADARALEALAEWCVRYTPWTAVDDWPAPGGGAGLFLDITGCAHLFGGEAALLRDLRDRLRGFGFSVRLGLADTKGAAWAAARFMAAGADEDDDIALLPEGSQRQLLMGLPVESLRLPPAVVESLKRLGVRRVADLDALPRAPLAARLGREVGKRLDQALGRVPEPFTPRAAVEPWRARIHFAEPIARTEDVEAATLTLCRDHHPRLEREGLGARRLVLELFRVDGTVIRRTAGTSRPARDPAHLARLFKEGLDDIDAGFGIESMALTLTALDPLGAEQTGFTRGAGTAPDAAERAAETARLLDRLRTRLGEANVLRPAPRESHVPEAAVTTVEAAGGGAPEAWPMLSPRPSRLLPRPEALEPVEPAAHAGAPPAVFRWRRRAWRLAVAEGPERIGPEWWRTPGGIPAPSVVRDYWRAGDEAGRRLWLFRKGSDWFVQGVFP</sequence>
<keyword evidence="8" id="KW-0808">Transferase</keyword>
<gene>
    <name evidence="8" type="ORF">C882_1003</name>
</gene>
<dbReference type="GO" id="GO:0006281">
    <property type="term" value="P:DNA repair"/>
    <property type="evidence" value="ECO:0007669"/>
    <property type="project" value="InterPro"/>
</dbReference>
<evidence type="ECO:0000256" key="5">
    <source>
        <dbReference type="ARBA" id="ARBA00049244"/>
    </source>
</evidence>
<dbReference type="CDD" id="cd03468">
    <property type="entry name" value="PolY_like"/>
    <property type="match status" value="1"/>
</dbReference>
<comment type="caution">
    <text evidence="8">The sequence shown here is derived from an EMBL/GenBank/DDBJ whole genome shotgun (WGS) entry which is preliminary data.</text>
</comment>
<evidence type="ECO:0000259" key="6">
    <source>
        <dbReference type="Pfam" id="PF00817"/>
    </source>
</evidence>
<accession>K9GUJ6</accession>
<feature type="domain" description="UmuC" evidence="6">
    <location>
        <begin position="3"/>
        <end position="105"/>
    </location>
</feature>
<dbReference type="EC" id="2.7.7.7" evidence="2"/>
<dbReference type="SUPFAM" id="SSF56672">
    <property type="entry name" value="DNA/RNA polymerases"/>
    <property type="match status" value="1"/>
</dbReference>
<proteinExistence type="predicted"/>
<evidence type="ECO:0000256" key="2">
    <source>
        <dbReference type="ARBA" id="ARBA00012417"/>
    </source>
</evidence>
<feature type="domain" description="DNA polymerase Y-family little finger" evidence="7">
    <location>
        <begin position="204"/>
        <end position="303"/>
    </location>
</feature>
<dbReference type="InterPro" id="IPR001126">
    <property type="entry name" value="UmuC"/>
</dbReference>
<keyword evidence="9" id="KW-1185">Reference proteome</keyword>
<comment type="function">
    <text evidence="4">Poorly processive, error-prone DNA polymerase involved in untargeted mutagenesis. Copies undamaged DNA at stalled replication forks, which arise in vivo from mismatched or misaligned primer ends. These misaligned primers can be extended by PolIV. Exhibits no 3'-5' exonuclease (proofreading) activity. May be involved in translesional synthesis, in conjunction with the beta clamp from PolIII.</text>
</comment>
<evidence type="ECO:0000256" key="4">
    <source>
        <dbReference type="ARBA" id="ARBA00025589"/>
    </source>
</evidence>
<dbReference type="InterPro" id="IPR043502">
    <property type="entry name" value="DNA/RNA_pol_sf"/>
</dbReference>
<evidence type="ECO:0000313" key="8">
    <source>
        <dbReference type="EMBL" id="EKV28429.1"/>
    </source>
</evidence>
<organism evidence="8 9">
    <name type="scientific">Caenispirillum salinarum AK4</name>
    <dbReference type="NCBI Taxonomy" id="1238182"/>
    <lineage>
        <taxon>Bacteria</taxon>
        <taxon>Pseudomonadati</taxon>
        <taxon>Pseudomonadota</taxon>
        <taxon>Alphaproteobacteria</taxon>
        <taxon>Rhodospirillales</taxon>
        <taxon>Novispirillaceae</taxon>
        <taxon>Caenispirillum</taxon>
    </lineage>
</organism>
<dbReference type="GO" id="GO:0016740">
    <property type="term" value="F:transferase activity"/>
    <property type="evidence" value="ECO:0007669"/>
    <property type="project" value="UniProtKB-KW"/>
</dbReference>
<evidence type="ECO:0000256" key="3">
    <source>
        <dbReference type="ARBA" id="ARBA00022763"/>
    </source>
</evidence>